<evidence type="ECO:0000313" key="8">
    <source>
        <dbReference type="EMBL" id="CAL1261013.1"/>
    </source>
</evidence>
<evidence type="ECO:0000256" key="2">
    <source>
        <dbReference type="ARBA" id="ARBA00022603"/>
    </source>
</evidence>
<evidence type="ECO:0000256" key="4">
    <source>
        <dbReference type="ARBA" id="ARBA00022691"/>
    </source>
</evidence>
<dbReference type="GO" id="GO:0008171">
    <property type="term" value="F:O-methyltransferase activity"/>
    <property type="evidence" value="ECO:0007669"/>
    <property type="project" value="UniProtKB-UniRule"/>
</dbReference>
<proteinExistence type="inferred from homology"/>
<dbReference type="InterPro" id="IPR039772">
    <property type="entry name" value="Bin3-like"/>
</dbReference>
<dbReference type="CDD" id="cd02440">
    <property type="entry name" value="AdoMet_MTases"/>
    <property type="match status" value="1"/>
</dbReference>
<dbReference type="InterPro" id="IPR024160">
    <property type="entry name" value="BIN3_SAM-bd_dom"/>
</dbReference>
<evidence type="ECO:0000259" key="7">
    <source>
        <dbReference type="PROSITE" id="PS51515"/>
    </source>
</evidence>
<dbReference type="Gene3D" id="3.40.50.150">
    <property type="entry name" value="Vaccinia Virus protein VP39"/>
    <property type="match status" value="1"/>
</dbReference>
<dbReference type="PANTHER" id="PTHR12315:SF1">
    <property type="entry name" value="RNA 5'-MONOPHOSPHATE METHYLTRANSFERASE"/>
    <property type="match status" value="1"/>
</dbReference>
<dbReference type="GO" id="GO:0005737">
    <property type="term" value="C:cytoplasm"/>
    <property type="evidence" value="ECO:0007669"/>
    <property type="project" value="TreeGrafter"/>
</dbReference>
<dbReference type="Pfam" id="PF06859">
    <property type="entry name" value="Bin3"/>
    <property type="match status" value="1"/>
</dbReference>
<comment type="caution">
    <text evidence="8">The sequence shown here is derived from an EMBL/GenBank/DDBJ whole genome shotgun (WGS) entry which is preliminary data.</text>
</comment>
<dbReference type="InterPro" id="IPR029063">
    <property type="entry name" value="SAM-dependent_MTases_sf"/>
</dbReference>
<dbReference type="GO" id="GO:0008173">
    <property type="term" value="F:RNA methyltransferase activity"/>
    <property type="evidence" value="ECO:0007669"/>
    <property type="project" value="UniProtKB-UniRule"/>
</dbReference>
<evidence type="ECO:0000313" key="9">
    <source>
        <dbReference type="Proteomes" id="UP001497382"/>
    </source>
</evidence>
<sequence length="244" mass="28328">MDCNSNSKINNPPKELFEPGAARFGNFINYYTFNSVSKRLQKIPSNLVLSFQRDTVLCLDIGCNSGELTQGLYSHLTKNLESNVEVYIMGIDLDETLITRCKESNIYEGHVTYQQMDIMSNSSILQLELFLQKYNRTEFDLITCFSTTMWIHLNHGDTGLNSFLQVISKLGKFLLLEPQEWKSYKSALRRMTRLNREAFTLEKLKTRDIVHHLLQVLAQYGKDKHQCFGETSWGRSLFLFQEKI</sequence>
<protein>
    <recommendedName>
        <fullName evidence="6">RNA methyltransferase</fullName>
        <ecNumber evidence="6">2.1.1.-</ecNumber>
    </recommendedName>
</protein>
<dbReference type="AlphaFoldDB" id="A0AAV1YQB7"/>
<dbReference type="GO" id="GO:2000632">
    <property type="term" value="P:negative regulation of pre-miRNA processing"/>
    <property type="evidence" value="ECO:0007669"/>
    <property type="project" value="TreeGrafter"/>
</dbReference>
<feature type="domain" description="Bin3-type SAM" evidence="7">
    <location>
        <begin position="37"/>
        <end position="244"/>
    </location>
</feature>
<keyword evidence="2 6" id="KW-0489">Methyltransferase</keyword>
<accession>A0AAV1YQB7</accession>
<keyword evidence="9" id="KW-1185">Reference proteome</keyword>
<dbReference type="PROSITE" id="PS51515">
    <property type="entry name" value="BIN3_SAM"/>
    <property type="match status" value="1"/>
</dbReference>
<dbReference type="PANTHER" id="PTHR12315">
    <property type="entry name" value="BICOID-INTERACTING PROTEIN RELATED"/>
    <property type="match status" value="1"/>
</dbReference>
<dbReference type="SUPFAM" id="SSF53335">
    <property type="entry name" value="S-adenosyl-L-methionine-dependent methyltransferases"/>
    <property type="match status" value="1"/>
</dbReference>
<evidence type="ECO:0000256" key="6">
    <source>
        <dbReference type="RuleBase" id="RU367087"/>
    </source>
</evidence>
<comment type="similarity">
    <text evidence="1 6">Belongs to the methyltransferase superfamily.</text>
</comment>
<evidence type="ECO:0000256" key="1">
    <source>
        <dbReference type="ARBA" id="ARBA00008361"/>
    </source>
</evidence>
<dbReference type="InterPro" id="IPR010675">
    <property type="entry name" value="Bin3_C"/>
</dbReference>
<reference evidence="8 9" key="1">
    <citation type="submission" date="2024-04" db="EMBL/GenBank/DDBJ databases">
        <authorList>
            <person name="Rising A."/>
            <person name="Reimegard J."/>
            <person name="Sonavane S."/>
            <person name="Akerstrom W."/>
            <person name="Nylinder S."/>
            <person name="Hedman E."/>
            <person name="Kallberg Y."/>
        </authorList>
    </citation>
    <scope>NUCLEOTIDE SEQUENCE [LARGE SCALE GENOMIC DNA]</scope>
</reference>
<name>A0AAV1YQB7_9ARAC</name>
<keyword evidence="4 5" id="KW-0949">S-adenosyl-L-methionine</keyword>
<organism evidence="8 9">
    <name type="scientific">Larinioides sclopetarius</name>
    <dbReference type="NCBI Taxonomy" id="280406"/>
    <lineage>
        <taxon>Eukaryota</taxon>
        <taxon>Metazoa</taxon>
        <taxon>Ecdysozoa</taxon>
        <taxon>Arthropoda</taxon>
        <taxon>Chelicerata</taxon>
        <taxon>Arachnida</taxon>
        <taxon>Araneae</taxon>
        <taxon>Araneomorphae</taxon>
        <taxon>Entelegynae</taxon>
        <taxon>Araneoidea</taxon>
        <taxon>Araneidae</taxon>
        <taxon>Larinioides</taxon>
    </lineage>
</organism>
<dbReference type="EC" id="2.1.1.-" evidence="6"/>
<dbReference type="Proteomes" id="UP001497382">
    <property type="component" value="Unassembled WGS sequence"/>
</dbReference>
<evidence type="ECO:0000256" key="5">
    <source>
        <dbReference type="PROSITE-ProRule" id="PRU00848"/>
    </source>
</evidence>
<dbReference type="GO" id="GO:0032259">
    <property type="term" value="P:methylation"/>
    <property type="evidence" value="ECO:0007669"/>
    <property type="project" value="UniProtKB-KW"/>
</dbReference>
<keyword evidence="3 6" id="KW-0808">Transferase</keyword>
<evidence type="ECO:0000256" key="3">
    <source>
        <dbReference type="ARBA" id="ARBA00022679"/>
    </source>
</evidence>
<dbReference type="EMBL" id="CAXIEN010000001">
    <property type="protein sequence ID" value="CAL1261013.1"/>
    <property type="molecule type" value="Genomic_DNA"/>
</dbReference>
<gene>
    <name evidence="8" type="ORF">LARSCL_LOCUS160</name>
</gene>